<accession>X0UND6</accession>
<proteinExistence type="predicted"/>
<feature type="non-terminal residue" evidence="1">
    <location>
        <position position="1"/>
    </location>
</feature>
<comment type="caution">
    <text evidence="1">The sequence shown here is derived from an EMBL/GenBank/DDBJ whole genome shotgun (WGS) entry which is preliminary data.</text>
</comment>
<evidence type="ECO:0000313" key="1">
    <source>
        <dbReference type="EMBL" id="GAG01833.1"/>
    </source>
</evidence>
<organism evidence="1">
    <name type="scientific">marine sediment metagenome</name>
    <dbReference type="NCBI Taxonomy" id="412755"/>
    <lineage>
        <taxon>unclassified sequences</taxon>
        <taxon>metagenomes</taxon>
        <taxon>ecological metagenomes</taxon>
    </lineage>
</organism>
<dbReference type="EMBL" id="BARS01023910">
    <property type="protein sequence ID" value="GAG01833.1"/>
    <property type="molecule type" value="Genomic_DNA"/>
</dbReference>
<dbReference type="AlphaFoldDB" id="X0UND6"/>
<sequence>RKGISEFLKDAVPEYKTKMLDVAEDAKLLSEINKFAKTPDRLRSTMSRINTPNSKEKRQAIKRLGEKLNIDYDEALERSAKTKRLLSSDKALREAKGKLPEAKSLEEIRKIGGHKLTTAQNKLKVADEKLKKALESYNSIRALKNAPNRTITSVRSKNKLALESISKLDDKDFVQMVDDAWVLDQFTKHAERGSRNVNLFAMIGMGTGVIAGGGLNPGAIALGGMLGAAVDRFGPQMTKKIINNVMRLKRIPTPAIIKKMKISKEAQEW</sequence>
<gene>
    <name evidence="1" type="ORF">S01H1_38030</name>
</gene>
<protein>
    <submittedName>
        <fullName evidence="1">Uncharacterized protein</fullName>
    </submittedName>
</protein>
<feature type="non-terminal residue" evidence="1">
    <location>
        <position position="269"/>
    </location>
</feature>
<reference evidence="1" key="1">
    <citation type="journal article" date="2014" name="Front. Microbiol.">
        <title>High frequency of phylogenetically diverse reductive dehalogenase-homologous genes in deep subseafloor sedimentary metagenomes.</title>
        <authorList>
            <person name="Kawai M."/>
            <person name="Futagami T."/>
            <person name="Toyoda A."/>
            <person name="Takaki Y."/>
            <person name="Nishi S."/>
            <person name="Hori S."/>
            <person name="Arai W."/>
            <person name="Tsubouchi T."/>
            <person name="Morono Y."/>
            <person name="Uchiyama I."/>
            <person name="Ito T."/>
            <person name="Fujiyama A."/>
            <person name="Inagaki F."/>
            <person name="Takami H."/>
        </authorList>
    </citation>
    <scope>NUCLEOTIDE SEQUENCE</scope>
    <source>
        <strain evidence="1">Expedition CK06-06</strain>
    </source>
</reference>
<name>X0UND6_9ZZZZ</name>